<organism evidence="3 4">
    <name type="scientific">Streptomyces antimycoticus</name>
    <dbReference type="NCBI Taxonomy" id="68175"/>
    <lineage>
        <taxon>Bacteria</taxon>
        <taxon>Bacillati</taxon>
        <taxon>Actinomycetota</taxon>
        <taxon>Actinomycetes</taxon>
        <taxon>Kitasatosporales</taxon>
        <taxon>Streptomycetaceae</taxon>
        <taxon>Streptomyces</taxon>
        <taxon>Streptomyces violaceusniger group</taxon>
    </lineage>
</organism>
<dbReference type="Proteomes" id="UP000299290">
    <property type="component" value="Unassembled WGS sequence"/>
</dbReference>
<evidence type="ECO:0000256" key="1">
    <source>
        <dbReference type="SAM" id="MobiDB-lite"/>
    </source>
</evidence>
<comment type="caution">
    <text evidence="3">The sequence shown here is derived from an EMBL/GenBank/DDBJ whole genome shotgun (WGS) entry which is preliminary data.</text>
</comment>
<evidence type="ECO:0000313" key="4">
    <source>
        <dbReference type="Proteomes" id="UP000299290"/>
    </source>
</evidence>
<reference evidence="3 4" key="1">
    <citation type="journal article" date="2020" name="Int. J. Syst. Evol. Microbiol.">
        <title>Reclassification of Streptomyces castelarensis and Streptomyces sporoclivatus as later heterotypic synonyms of Streptomyces antimycoticus.</title>
        <authorList>
            <person name="Komaki H."/>
            <person name="Tamura T."/>
        </authorList>
    </citation>
    <scope>NUCLEOTIDE SEQUENCE [LARGE SCALE GENOMIC DNA]</scope>
    <source>
        <strain evidence="3 4">NBRC 12839</strain>
    </source>
</reference>
<dbReference type="Pfam" id="PF12146">
    <property type="entry name" value="Hydrolase_4"/>
    <property type="match status" value="1"/>
</dbReference>
<evidence type="ECO:0000259" key="2">
    <source>
        <dbReference type="Pfam" id="PF12146"/>
    </source>
</evidence>
<dbReference type="AlphaFoldDB" id="A0A4D4K050"/>
<dbReference type="Pfam" id="PF07336">
    <property type="entry name" value="ABATE"/>
    <property type="match status" value="1"/>
</dbReference>
<protein>
    <recommendedName>
        <fullName evidence="2">Serine aminopeptidase S33 domain-containing protein</fullName>
    </recommendedName>
</protein>
<proteinExistence type="predicted"/>
<dbReference type="EMBL" id="BJHV01000001">
    <property type="protein sequence ID" value="GDY39627.1"/>
    <property type="molecule type" value="Genomic_DNA"/>
</dbReference>
<dbReference type="InterPro" id="IPR029058">
    <property type="entry name" value="AB_hydrolase_fold"/>
</dbReference>
<dbReference type="Gene3D" id="1.10.3300.10">
    <property type="entry name" value="Jann2411-like domain"/>
    <property type="match status" value="1"/>
</dbReference>
<feature type="domain" description="Serine aminopeptidase S33" evidence="2">
    <location>
        <begin position="266"/>
        <end position="355"/>
    </location>
</feature>
<gene>
    <name evidence="3" type="ORF">SANT12839_005090</name>
</gene>
<feature type="region of interest" description="Disordered" evidence="1">
    <location>
        <begin position="174"/>
        <end position="203"/>
    </location>
</feature>
<dbReference type="PANTHER" id="PTHR35525:SF3">
    <property type="entry name" value="BLL6575 PROTEIN"/>
    <property type="match status" value="1"/>
</dbReference>
<dbReference type="PANTHER" id="PTHR35525">
    <property type="entry name" value="BLL6575 PROTEIN"/>
    <property type="match status" value="1"/>
</dbReference>
<accession>A0A4D4K050</accession>
<evidence type="ECO:0000313" key="3">
    <source>
        <dbReference type="EMBL" id="GDY39627.1"/>
    </source>
</evidence>
<dbReference type="InterPro" id="IPR022742">
    <property type="entry name" value="Hydrolase_4"/>
</dbReference>
<dbReference type="InterPro" id="IPR023286">
    <property type="entry name" value="ABATE_dom_sf"/>
</dbReference>
<keyword evidence="4" id="KW-1185">Reference proteome</keyword>
<name>A0A4D4K050_9ACTN</name>
<sequence>MEGMMTEGVRTSAPLLGEPLPVELMNTVTADRGHTHDALDSEVGAAAWLRAVAGRLGAETAIEADQLDEDVVRPVAGTLRALRDTLRQLAAEMTEDPRPTATAPELARLEAITTLNAFAHAWPELVWPADGPPSRAYRGPGTAADLAVQLIAHQAVELFAGPDRERLRPCLAPTACSSSSSTMHAGNGAPRRAATACGSPATTGVTTQVHRAEGWMRTMRSEKVEFSGSQGAVLAARLELPEDEPRAYALFAHCFTCGKDQVAATRISRALTEFGIAVMRFDFTGLGGSGGDFGNTHFSSNVDDLVFADEYLRAHFEAPTLLIGHSLGGAAVLAARHRIPRIRAVATIAAPFSPDHVLHLLGSDRAEIERQGQAEVTLAGRMFRIQRQFLDDVGAQPQAERIAHLDAALLVFHSPSDELVGVDNARRIFDTARHPKSFVALDGANHLLTNPADTQYVATVLAAWAGRYVLSPTPLGERAYRD</sequence>
<dbReference type="InterPro" id="IPR010852">
    <property type="entry name" value="ABATE"/>
</dbReference>
<dbReference type="Gene3D" id="3.40.50.1820">
    <property type="entry name" value="alpha/beta hydrolase"/>
    <property type="match status" value="1"/>
</dbReference>
<dbReference type="SUPFAM" id="SSF160904">
    <property type="entry name" value="Jann2411-like"/>
    <property type="match status" value="1"/>
</dbReference>
<dbReference type="SUPFAM" id="SSF53474">
    <property type="entry name" value="alpha/beta-Hydrolases"/>
    <property type="match status" value="1"/>
</dbReference>
<feature type="compositionally biased region" description="Polar residues" evidence="1">
    <location>
        <begin position="175"/>
        <end position="184"/>
    </location>
</feature>